<accession>A0A0P7C3Q2</accession>
<keyword evidence="3" id="KW-1185">Reference proteome</keyword>
<reference evidence="2 3" key="1">
    <citation type="submission" date="2015-07" db="EMBL/GenBank/DDBJ databases">
        <title>The draft genome sequence of Leadbetterella sp. JN14-9.</title>
        <authorList>
            <person name="Liu Y."/>
            <person name="Du J."/>
            <person name="Shao Z."/>
        </authorList>
    </citation>
    <scope>NUCLEOTIDE SEQUENCE [LARGE SCALE GENOMIC DNA]</scope>
    <source>
        <strain evidence="2 3">JN14-9</strain>
    </source>
</reference>
<keyword evidence="1" id="KW-1133">Transmembrane helix</keyword>
<proteinExistence type="predicted"/>
<gene>
    <name evidence="2" type="ORF">AFM12_01210</name>
</gene>
<evidence type="ECO:0000256" key="1">
    <source>
        <dbReference type="SAM" id="Phobius"/>
    </source>
</evidence>
<dbReference type="AlphaFoldDB" id="A0A0P7C3Q2"/>
<dbReference type="RefSeq" id="WP_055143354.1">
    <property type="nucleotide sequence ID" value="NZ_JXSZ01000005.1"/>
</dbReference>
<organism evidence="2 3">
    <name type="scientific">Jiulongibacter sediminis</name>
    <dbReference type="NCBI Taxonomy" id="1605367"/>
    <lineage>
        <taxon>Bacteria</taxon>
        <taxon>Pseudomonadati</taxon>
        <taxon>Bacteroidota</taxon>
        <taxon>Cytophagia</taxon>
        <taxon>Cytophagales</taxon>
        <taxon>Leadbetterellaceae</taxon>
        <taxon>Jiulongibacter</taxon>
    </lineage>
</organism>
<feature type="transmembrane region" description="Helical" evidence="1">
    <location>
        <begin position="47"/>
        <end position="66"/>
    </location>
</feature>
<evidence type="ECO:0000313" key="2">
    <source>
        <dbReference type="EMBL" id="KPM49274.1"/>
    </source>
</evidence>
<feature type="transmembrane region" description="Helical" evidence="1">
    <location>
        <begin position="7"/>
        <end position="27"/>
    </location>
</feature>
<protein>
    <submittedName>
        <fullName evidence="2">Uncharacterized protein</fullName>
    </submittedName>
</protein>
<sequence length="150" mass="16366">MYKTFRIISLAIAGGLFLFSAVVFFLLSNQVITPERTSSMEIFKTMVPVAIVLGIGASYMIGNKLLRKAQQEKGFKNKMEKFQSLSIVKLALLEAPGLLAVAAALLTGEIQFLFIALALVIVMIIGIPTKEKLATQLKLSPSETNELMNS</sequence>
<keyword evidence="1" id="KW-0812">Transmembrane</keyword>
<dbReference type="Proteomes" id="UP000050454">
    <property type="component" value="Unassembled WGS sequence"/>
</dbReference>
<comment type="caution">
    <text evidence="2">The sequence shown here is derived from an EMBL/GenBank/DDBJ whole genome shotgun (WGS) entry which is preliminary data.</text>
</comment>
<feature type="transmembrane region" description="Helical" evidence="1">
    <location>
        <begin position="112"/>
        <end position="129"/>
    </location>
</feature>
<keyword evidence="1" id="KW-0472">Membrane</keyword>
<feature type="transmembrane region" description="Helical" evidence="1">
    <location>
        <begin position="87"/>
        <end position="106"/>
    </location>
</feature>
<dbReference type="EMBL" id="LGTQ01000005">
    <property type="protein sequence ID" value="KPM49274.1"/>
    <property type="molecule type" value="Genomic_DNA"/>
</dbReference>
<dbReference type="STRING" id="1605367.AFM12_01210"/>
<evidence type="ECO:0000313" key="3">
    <source>
        <dbReference type="Proteomes" id="UP000050454"/>
    </source>
</evidence>
<name>A0A0P7C3Q2_9BACT</name>